<accession>A0A937LGB9</accession>
<protein>
    <submittedName>
        <fullName evidence="8">NAD(P)/FAD-dependent oxidoreductase</fullName>
    </submittedName>
</protein>
<proteinExistence type="inferred from homology"/>
<name>A0A937LGB9_9GAMM</name>
<gene>
    <name evidence="8" type="ORF">ISQ63_00870</name>
</gene>
<evidence type="ECO:0000313" key="9">
    <source>
        <dbReference type="Proteomes" id="UP000744438"/>
    </source>
</evidence>
<keyword evidence="7" id="KW-0503">Monooxygenase</keyword>
<sequence length="635" mass="72707">MAANIDKFDFDPEKLRQKYREERDKRLRSDGNDQYKEVKGDFSYFVEDPYVEEKTERESLKLHTEIAIIGGGFGGMLAAARIREAGFDDFKIIEKGGDFGGTWYWNRYPGASCDIESYIYFPLLEETGFVPKKKYTNAPETLEYCGVIAEKFNLYENSILQTEVTETKWSDDSGLWTIKTNKGDEITANFVVHSNGPLNRPKLPAIDGINDYKGHTFHTSRWDYEYTGGSSHGDLKNLSDKKVAIIGTGATAVQCIPHLGASAKELYVFQRTPSSIDVRANRETDEAWFNSMKPGWHEKRRANFEGFLGGEFSGEDLVNDGWTEIFRTILSAFRASGPSKLRMALWAFLAPFNKDFYKKGLKPYMADKFMNFVGKENISNKVEMVDFAKMEQIRARAEEIVKDPYVAESLKPYYRQFCKRPCFHDEYLDTYNRENVTLVDTQGKGLEKITEKGIFFDGKEYEVDCIIFATGFEVGTDYTRRSGYEIYGRKGLSIMDKWKDGLSTMHGMHSRGFPNSFFFGPQQAGFTANYTHSLDEQSIHLAYILKSMRERNMSLVEASKEGEENWVKTIIDNSRDMLSFQESCTPGYYNNEGKPMQAPQNNPYGGGALNFFKLMKKWREKGDLKGLELSSNNFN</sequence>
<dbReference type="Proteomes" id="UP000744438">
    <property type="component" value="Unassembled WGS sequence"/>
</dbReference>
<dbReference type="GO" id="GO:0004497">
    <property type="term" value="F:monooxygenase activity"/>
    <property type="evidence" value="ECO:0007669"/>
    <property type="project" value="UniProtKB-KW"/>
</dbReference>
<evidence type="ECO:0000256" key="4">
    <source>
        <dbReference type="ARBA" id="ARBA00022827"/>
    </source>
</evidence>
<dbReference type="InterPro" id="IPR036188">
    <property type="entry name" value="FAD/NAD-bd_sf"/>
</dbReference>
<comment type="similarity">
    <text evidence="2">Belongs to the FAD-binding monooxygenase family.</text>
</comment>
<dbReference type="AlphaFoldDB" id="A0A937LGB9"/>
<dbReference type="PANTHER" id="PTHR43098:SF4">
    <property type="entry name" value="BLR3857 PROTEIN"/>
    <property type="match status" value="1"/>
</dbReference>
<comment type="cofactor">
    <cofactor evidence="1">
        <name>FAD</name>
        <dbReference type="ChEBI" id="CHEBI:57692"/>
    </cofactor>
</comment>
<dbReference type="PANTHER" id="PTHR43098">
    <property type="entry name" value="L-ORNITHINE N(5)-MONOOXYGENASE-RELATED"/>
    <property type="match status" value="1"/>
</dbReference>
<keyword evidence="4" id="KW-0274">FAD</keyword>
<dbReference type="InterPro" id="IPR050775">
    <property type="entry name" value="FAD-binding_Monooxygenases"/>
</dbReference>
<organism evidence="8 9">
    <name type="scientific">SAR86 cluster bacterium</name>
    <dbReference type="NCBI Taxonomy" id="2030880"/>
    <lineage>
        <taxon>Bacteria</taxon>
        <taxon>Pseudomonadati</taxon>
        <taxon>Pseudomonadota</taxon>
        <taxon>Gammaproteobacteria</taxon>
        <taxon>SAR86 cluster</taxon>
    </lineage>
</organism>
<comment type="caution">
    <text evidence="8">The sequence shown here is derived from an EMBL/GenBank/DDBJ whole genome shotgun (WGS) entry which is preliminary data.</text>
</comment>
<dbReference type="EMBL" id="JADHQC010000002">
    <property type="protein sequence ID" value="MBL6811415.1"/>
    <property type="molecule type" value="Genomic_DNA"/>
</dbReference>
<keyword evidence="6" id="KW-0560">Oxidoreductase</keyword>
<reference evidence="8" key="1">
    <citation type="submission" date="2020-10" db="EMBL/GenBank/DDBJ databases">
        <title>Microbiome of the Black Sea water column analyzed by genome centric metagenomics.</title>
        <authorList>
            <person name="Cabello-Yeves P.J."/>
            <person name="Callieri C."/>
            <person name="Picazo A."/>
            <person name="Mehrshad M."/>
            <person name="Haro-Moreno J.M."/>
            <person name="Roda-Garcia J."/>
            <person name="Dzembekova N."/>
            <person name="Slabakova V."/>
            <person name="Slabakova N."/>
            <person name="Moncheva S."/>
            <person name="Rodriguez-Valera F."/>
        </authorList>
    </citation>
    <scope>NUCLEOTIDE SEQUENCE</scope>
    <source>
        <strain evidence="8">BS307-5m-G49</strain>
    </source>
</reference>
<evidence type="ECO:0000256" key="1">
    <source>
        <dbReference type="ARBA" id="ARBA00001974"/>
    </source>
</evidence>
<evidence type="ECO:0000256" key="3">
    <source>
        <dbReference type="ARBA" id="ARBA00022630"/>
    </source>
</evidence>
<keyword evidence="3" id="KW-0285">Flavoprotein</keyword>
<keyword evidence="5" id="KW-0521">NADP</keyword>
<dbReference type="Gene3D" id="3.50.50.60">
    <property type="entry name" value="FAD/NAD(P)-binding domain"/>
    <property type="match status" value="2"/>
</dbReference>
<evidence type="ECO:0000256" key="7">
    <source>
        <dbReference type="ARBA" id="ARBA00023033"/>
    </source>
</evidence>
<evidence type="ECO:0000256" key="5">
    <source>
        <dbReference type="ARBA" id="ARBA00022857"/>
    </source>
</evidence>
<dbReference type="PRINTS" id="PR00411">
    <property type="entry name" value="PNDRDTASEI"/>
</dbReference>
<evidence type="ECO:0000313" key="8">
    <source>
        <dbReference type="EMBL" id="MBL6811415.1"/>
    </source>
</evidence>
<evidence type="ECO:0000256" key="6">
    <source>
        <dbReference type="ARBA" id="ARBA00023002"/>
    </source>
</evidence>
<dbReference type="Pfam" id="PF13738">
    <property type="entry name" value="Pyr_redox_3"/>
    <property type="match status" value="1"/>
</dbReference>
<dbReference type="SUPFAM" id="SSF51905">
    <property type="entry name" value="FAD/NAD(P)-binding domain"/>
    <property type="match status" value="1"/>
</dbReference>
<evidence type="ECO:0000256" key="2">
    <source>
        <dbReference type="ARBA" id="ARBA00010139"/>
    </source>
</evidence>